<keyword evidence="3 7" id="KW-0812">Transmembrane</keyword>
<dbReference type="AlphaFoldDB" id="A0A4S8I190"/>
<feature type="transmembrane region" description="Helical" evidence="7">
    <location>
        <begin position="520"/>
        <end position="541"/>
    </location>
</feature>
<evidence type="ECO:0000256" key="2">
    <source>
        <dbReference type="ARBA" id="ARBA00022475"/>
    </source>
</evidence>
<feature type="transmembrane region" description="Helical" evidence="7">
    <location>
        <begin position="67"/>
        <end position="84"/>
    </location>
</feature>
<feature type="transmembrane region" description="Helical" evidence="7">
    <location>
        <begin position="491"/>
        <end position="508"/>
    </location>
</feature>
<evidence type="ECO:0000256" key="1">
    <source>
        <dbReference type="ARBA" id="ARBA00004651"/>
    </source>
</evidence>
<feature type="transmembrane region" description="Helical" evidence="7">
    <location>
        <begin position="12"/>
        <end position="32"/>
    </location>
</feature>
<dbReference type="Pfam" id="PF12805">
    <property type="entry name" value="FUSC-like"/>
    <property type="match status" value="1"/>
</dbReference>
<dbReference type="InterPro" id="IPR032692">
    <property type="entry name" value="YccS_N"/>
</dbReference>
<dbReference type="EMBL" id="STFF01000001">
    <property type="protein sequence ID" value="THU41903.1"/>
    <property type="molecule type" value="Genomic_DNA"/>
</dbReference>
<name>A0A4S8I190_9BACT</name>
<reference evidence="10 11" key="1">
    <citation type="submission" date="2019-04" db="EMBL/GenBank/DDBJ databases">
        <title>Niastella caeni sp. nov., isolated from activated sludge.</title>
        <authorList>
            <person name="Sheng M."/>
        </authorList>
    </citation>
    <scope>NUCLEOTIDE SEQUENCE [LARGE SCALE GENOMIC DNA]</scope>
    <source>
        <strain evidence="10 11">HX-2-15</strain>
    </source>
</reference>
<evidence type="ECO:0000256" key="5">
    <source>
        <dbReference type="ARBA" id="ARBA00023136"/>
    </source>
</evidence>
<dbReference type="Pfam" id="PF13515">
    <property type="entry name" value="FUSC_2"/>
    <property type="match status" value="1"/>
</dbReference>
<keyword evidence="5 7" id="KW-0472">Membrane</keyword>
<evidence type="ECO:0000256" key="7">
    <source>
        <dbReference type="SAM" id="Phobius"/>
    </source>
</evidence>
<gene>
    <name evidence="10" type="ORF">FAM09_07325</name>
</gene>
<comment type="subcellular location">
    <subcellularLocation>
        <location evidence="1">Cell membrane</location>
        <topology evidence="1">Multi-pass membrane protein</topology>
    </subcellularLocation>
</comment>
<organism evidence="10 11">
    <name type="scientific">Niastella caeni</name>
    <dbReference type="NCBI Taxonomy" id="2569763"/>
    <lineage>
        <taxon>Bacteria</taxon>
        <taxon>Pseudomonadati</taxon>
        <taxon>Bacteroidota</taxon>
        <taxon>Chitinophagia</taxon>
        <taxon>Chitinophagales</taxon>
        <taxon>Chitinophagaceae</taxon>
        <taxon>Niastella</taxon>
    </lineage>
</organism>
<proteinExistence type="inferred from homology"/>
<evidence type="ECO:0000256" key="4">
    <source>
        <dbReference type="ARBA" id="ARBA00022989"/>
    </source>
</evidence>
<evidence type="ECO:0000259" key="8">
    <source>
        <dbReference type="Pfam" id="PF12805"/>
    </source>
</evidence>
<dbReference type="Proteomes" id="UP000306918">
    <property type="component" value="Unassembled WGS sequence"/>
</dbReference>
<keyword evidence="4 7" id="KW-1133">Transmembrane helix</keyword>
<dbReference type="PANTHER" id="PTHR30509:SF8">
    <property type="entry name" value="INNER MEMBRANE PROTEIN YCCS"/>
    <property type="match status" value="1"/>
</dbReference>
<feature type="transmembrane region" description="Helical" evidence="7">
    <location>
        <begin position="407"/>
        <end position="432"/>
    </location>
</feature>
<feature type="transmembrane region" description="Helical" evidence="7">
    <location>
        <begin position="469"/>
        <end position="485"/>
    </location>
</feature>
<comment type="similarity">
    <text evidence="6">Belongs to the YccS/YhfK family.</text>
</comment>
<dbReference type="GO" id="GO:0005886">
    <property type="term" value="C:plasma membrane"/>
    <property type="evidence" value="ECO:0007669"/>
    <property type="project" value="UniProtKB-SubCell"/>
</dbReference>
<protein>
    <submittedName>
        <fullName evidence="10">Uncharacterized protein</fullName>
    </submittedName>
</protein>
<dbReference type="OrthoDB" id="8670769at2"/>
<feature type="transmembrane region" description="Helical" evidence="7">
    <location>
        <begin position="444"/>
        <end position="464"/>
    </location>
</feature>
<feature type="transmembrane region" description="Helical" evidence="7">
    <location>
        <begin position="90"/>
        <end position="108"/>
    </location>
</feature>
<keyword evidence="11" id="KW-1185">Reference proteome</keyword>
<accession>A0A4S8I190</accession>
<dbReference type="PANTHER" id="PTHR30509">
    <property type="entry name" value="P-HYDROXYBENZOIC ACID EFFLUX PUMP SUBUNIT-RELATED"/>
    <property type="match status" value="1"/>
</dbReference>
<evidence type="ECO:0000256" key="6">
    <source>
        <dbReference type="ARBA" id="ARBA00043993"/>
    </source>
</evidence>
<keyword evidence="2" id="KW-1003">Cell membrane</keyword>
<evidence type="ECO:0000256" key="3">
    <source>
        <dbReference type="ARBA" id="ARBA00022692"/>
    </source>
</evidence>
<feature type="domain" description="Integral membrane protein YccS N-terminal" evidence="8">
    <location>
        <begin position="69"/>
        <end position="346"/>
    </location>
</feature>
<feature type="transmembrane region" description="Helical" evidence="7">
    <location>
        <begin position="113"/>
        <end position="131"/>
    </location>
</feature>
<feature type="domain" description="Integral membrane bound transporter" evidence="9">
    <location>
        <begin position="410"/>
        <end position="532"/>
    </location>
</feature>
<sequence length="744" mass="84593">MDYLKKYKSFLYSYYLSSGVRITAGVVLPAVIFSYFDMLSQGVAISLGAMCVSGTDNPGPIHHRRNGMLICLLFLVAVATLTSLAAAYPVFLGILITVFCFVFSMIGVYGSRAISIGVSALLIMVLQIGHPSQGKEVIIQAAYILLGGLWYTGLSLLLHKFAPYRLAQQALGECIAATANYIRIRAQFYDESADFDKASRHMIEQQVIVHQEQELVRELLFKSRYIVKESTNTGRTLLMLFRSLIDLFEKIMTTYHDDYKELHKLFEGTEIMSRYRQLILQLAAELDDISIAVKSGRRSRETTALADAIKETRRYYVELRNKKRNPETLESFITLRNILSNIEDIANRIHALHLYTSYQQKVTTTTEPGDYEKFVNRQDFSLKVLTDNLSLQSNFFRHSLRVSLATLAGYIISLSLQVGHNYWILLTIIVILKPNYSLTKKRNFERLFGTIAGALAGLIILYFIKDRTALFMIMLVLALGTYSLLRTNYMLSVIFMTPYVLLIFQLLYDTPIKNVLTDRLIDTGIGSAIAFIANLLLVPLWEHEQISTLIATSIEKNTAWFKTVATAFMGKQVPPTEYRVSRKEAFVALGNLSDAFTRMLSEPKWQQKNINLIHQFVVYNHLLTSHIATLSHFGQQFATMNATKDFIPVINYIESELCAAKAIINKEETLTETARPPHWQQIDKRVTTLMINRQKELQQGLTDTDTRKLLLPVKSVTDEFRIIHDVATDIKKAGLQLVERGEIR</sequence>
<evidence type="ECO:0000313" key="11">
    <source>
        <dbReference type="Proteomes" id="UP000306918"/>
    </source>
</evidence>
<dbReference type="InterPro" id="IPR049453">
    <property type="entry name" value="Memb_transporter_dom"/>
</dbReference>
<comment type="caution">
    <text evidence="10">The sequence shown here is derived from an EMBL/GenBank/DDBJ whole genome shotgun (WGS) entry which is preliminary data.</text>
</comment>
<feature type="transmembrane region" description="Helical" evidence="7">
    <location>
        <begin position="137"/>
        <end position="158"/>
    </location>
</feature>
<evidence type="ECO:0000259" key="9">
    <source>
        <dbReference type="Pfam" id="PF13515"/>
    </source>
</evidence>
<evidence type="ECO:0000313" key="10">
    <source>
        <dbReference type="EMBL" id="THU41903.1"/>
    </source>
</evidence>